<dbReference type="InterPro" id="IPR005829">
    <property type="entry name" value="Sugar_transporter_CS"/>
</dbReference>
<sequence>MASSGAPVIRYINSPARHTMALHHVPGSDALPLLGATSGSTNFATVSYGCAVAWLSPVLLKLTDPELRDNPFEVVLSDRDQQWIDGAFAIGGSLGPVLACWIAQHKGPRMALLLSSVLYIVAWLLCMIVGSVALLIMARAVIGAANGYVLLAVTLYIGEIASDRYRGALGCFIQIGITLGILLVYCTGPFVSYLALQAICCGVPILFGTVFLYMPETPHFLVQRGHQQRAVETLMFLRGARQAAEVASELDEIREYVRRRDGDDGTPVRTIQHLKRLLTSVANRRALLMSLGLVMFQQGTGIDTIISNSEQLFVEADASLGPVYGTIVLGVLQFLSSCVTPWFIERTGRRPILLASSIGIALTLGLLGAYFVLKRHALRLAPVRWLPLTSLVGFVTLFNAGFGPVTWAIVMEIFAHELKPIGVMLCVIGSVVFDYGILRLVTVLITEAGFDWAFGTLACVCVAASAFCWKIVIETRNLNLLEIQQRLRGIKVVRL</sequence>
<evidence type="ECO:0000256" key="2">
    <source>
        <dbReference type="ARBA" id="ARBA00022448"/>
    </source>
</evidence>
<dbReference type="InterPro" id="IPR005828">
    <property type="entry name" value="MFS_sugar_transport-like"/>
</dbReference>
<name>A0A182Q758_9DIPT</name>
<dbReference type="Gene3D" id="1.20.1250.20">
    <property type="entry name" value="MFS general substrate transporter like domains"/>
    <property type="match status" value="1"/>
</dbReference>
<dbReference type="InterPro" id="IPR020846">
    <property type="entry name" value="MFS_dom"/>
</dbReference>
<feature type="transmembrane region" description="Helical" evidence="9">
    <location>
        <begin position="165"/>
        <end position="185"/>
    </location>
</feature>
<keyword evidence="12" id="KW-1185">Reference proteome</keyword>
<dbReference type="STRING" id="69004.A0A182Q758"/>
<dbReference type="Pfam" id="PF00083">
    <property type="entry name" value="Sugar_tr"/>
    <property type="match status" value="1"/>
</dbReference>
<dbReference type="EnsemblMetazoa" id="AFAF004401-RA">
    <property type="protein sequence ID" value="AFAF004401-PA"/>
    <property type="gene ID" value="AFAF004401"/>
</dbReference>
<feature type="transmembrane region" description="Helical" evidence="9">
    <location>
        <begin position="385"/>
        <end position="410"/>
    </location>
</feature>
<dbReference type="InterPro" id="IPR036259">
    <property type="entry name" value="MFS_trans_sf"/>
</dbReference>
<evidence type="ECO:0000256" key="1">
    <source>
        <dbReference type="ARBA" id="ARBA00004651"/>
    </source>
</evidence>
<reference evidence="11" key="2">
    <citation type="submission" date="2020-05" db="UniProtKB">
        <authorList>
            <consortium name="EnsemblMetazoa"/>
        </authorList>
    </citation>
    <scope>IDENTIFICATION</scope>
    <source>
        <strain evidence="11">FAR1</strain>
    </source>
</reference>
<feature type="transmembrane region" description="Helical" evidence="9">
    <location>
        <begin position="422"/>
        <end position="446"/>
    </location>
</feature>
<feature type="domain" description="Major facilitator superfamily (MFS) profile" evidence="10">
    <location>
        <begin position="42"/>
        <end position="476"/>
    </location>
</feature>
<keyword evidence="3" id="KW-1003">Cell membrane</keyword>
<evidence type="ECO:0000256" key="7">
    <source>
        <dbReference type="ARBA" id="ARBA00023136"/>
    </source>
</evidence>
<evidence type="ECO:0000313" key="11">
    <source>
        <dbReference type="EnsemblMetazoa" id="AFAF004401-PA"/>
    </source>
</evidence>
<dbReference type="SUPFAM" id="SSF103473">
    <property type="entry name" value="MFS general substrate transporter"/>
    <property type="match status" value="1"/>
</dbReference>
<organism evidence="11 12">
    <name type="scientific">Anopheles farauti</name>
    <dbReference type="NCBI Taxonomy" id="69004"/>
    <lineage>
        <taxon>Eukaryota</taxon>
        <taxon>Metazoa</taxon>
        <taxon>Ecdysozoa</taxon>
        <taxon>Arthropoda</taxon>
        <taxon>Hexapoda</taxon>
        <taxon>Insecta</taxon>
        <taxon>Pterygota</taxon>
        <taxon>Neoptera</taxon>
        <taxon>Endopterygota</taxon>
        <taxon>Diptera</taxon>
        <taxon>Nematocera</taxon>
        <taxon>Culicoidea</taxon>
        <taxon>Culicidae</taxon>
        <taxon>Anophelinae</taxon>
        <taxon>Anopheles</taxon>
    </lineage>
</organism>
<dbReference type="PROSITE" id="PS00217">
    <property type="entry name" value="SUGAR_TRANSPORT_2"/>
    <property type="match status" value="1"/>
</dbReference>
<dbReference type="PANTHER" id="PTHR48021:SF47">
    <property type="entry name" value="GH17672P"/>
    <property type="match status" value="1"/>
</dbReference>
<accession>A0A182Q758</accession>
<evidence type="ECO:0000256" key="5">
    <source>
        <dbReference type="ARBA" id="ARBA00022692"/>
    </source>
</evidence>
<feature type="transmembrane region" description="Helical" evidence="9">
    <location>
        <begin position="351"/>
        <end position="373"/>
    </location>
</feature>
<protein>
    <recommendedName>
        <fullName evidence="10">Major facilitator superfamily (MFS) profile domain-containing protein</fullName>
    </recommendedName>
</protein>
<evidence type="ECO:0000256" key="4">
    <source>
        <dbReference type="ARBA" id="ARBA00022597"/>
    </source>
</evidence>
<feature type="transmembrane region" description="Helical" evidence="9">
    <location>
        <begin position="326"/>
        <end position="344"/>
    </location>
</feature>
<evidence type="ECO:0000256" key="6">
    <source>
        <dbReference type="ARBA" id="ARBA00022989"/>
    </source>
</evidence>
<feature type="transmembrane region" description="Helical" evidence="9">
    <location>
        <begin position="110"/>
        <end position="130"/>
    </location>
</feature>
<evidence type="ECO:0000256" key="3">
    <source>
        <dbReference type="ARBA" id="ARBA00022475"/>
    </source>
</evidence>
<dbReference type="VEuPathDB" id="VectorBase:AFAF004401"/>
<feature type="transmembrane region" description="Helical" evidence="9">
    <location>
        <begin position="136"/>
        <end position="158"/>
    </location>
</feature>
<dbReference type="EMBL" id="AXCN02000090">
    <property type="status" value="NOT_ANNOTATED_CDS"/>
    <property type="molecule type" value="Genomic_DNA"/>
</dbReference>
<reference evidence="12" key="1">
    <citation type="submission" date="2014-01" db="EMBL/GenBank/DDBJ databases">
        <title>The Genome Sequence of Anopheles farauti FAR1 (V2).</title>
        <authorList>
            <consortium name="The Broad Institute Genomics Platform"/>
            <person name="Neafsey D.E."/>
            <person name="Besansky N."/>
            <person name="Howell P."/>
            <person name="Walton C."/>
            <person name="Young S.K."/>
            <person name="Zeng Q."/>
            <person name="Gargeya S."/>
            <person name="Fitzgerald M."/>
            <person name="Haas B."/>
            <person name="Abouelleil A."/>
            <person name="Allen A.W."/>
            <person name="Alvarado L."/>
            <person name="Arachchi H.M."/>
            <person name="Berlin A.M."/>
            <person name="Chapman S.B."/>
            <person name="Gainer-Dewar J."/>
            <person name="Goldberg J."/>
            <person name="Griggs A."/>
            <person name="Gujja S."/>
            <person name="Hansen M."/>
            <person name="Howarth C."/>
            <person name="Imamovic A."/>
            <person name="Ireland A."/>
            <person name="Larimer J."/>
            <person name="McCowan C."/>
            <person name="Murphy C."/>
            <person name="Pearson M."/>
            <person name="Poon T.W."/>
            <person name="Priest M."/>
            <person name="Roberts A."/>
            <person name="Saif S."/>
            <person name="Shea T."/>
            <person name="Sisk P."/>
            <person name="Sykes S."/>
            <person name="Wortman J."/>
            <person name="Nusbaum C."/>
            <person name="Birren B."/>
        </authorList>
    </citation>
    <scope>NUCLEOTIDE SEQUENCE [LARGE SCALE GENOMIC DNA]</scope>
    <source>
        <strain evidence="12">FAR1</strain>
    </source>
</reference>
<feature type="transmembrane region" description="Helical" evidence="9">
    <location>
        <begin position="191"/>
        <end position="214"/>
    </location>
</feature>
<dbReference type="PROSITE" id="PS50850">
    <property type="entry name" value="MFS"/>
    <property type="match status" value="1"/>
</dbReference>
<comment type="subcellular location">
    <subcellularLocation>
        <location evidence="1">Cell membrane</location>
        <topology evidence="1">Multi-pass membrane protein</topology>
    </subcellularLocation>
</comment>
<keyword evidence="8" id="KW-0325">Glycoprotein</keyword>
<dbReference type="PRINTS" id="PR00171">
    <property type="entry name" value="SUGRTRNSPORT"/>
</dbReference>
<keyword evidence="7 9" id="KW-0472">Membrane</keyword>
<evidence type="ECO:0000259" key="10">
    <source>
        <dbReference type="PROSITE" id="PS50850"/>
    </source>
</evidence>
<evidence type="ECO:0000256" key="9">
    <source>
        <dbReference type="SAM" id="Phobius"/>
    </source>
</evidence>
<evidence type="ECO:0000313" key="12">
    <source>
        <dbReference type="Proteomes" id="UP000075886"/>
    </source>
</evidence>
<dbReference type="InterPro" id="IPR050549">
    <property type="entry name" value="MFS_Trehalose_Transporter"/>
</dbReference>
<dbReference type="PANTHER" id="PTHR48021">
    <property type="match status" value="1"/>
</dbReference>
<dbReference type="InterPro" id="IPR003663">
    <property type="entry name" value="Sugar/inositol_transpt"/>
</dbReference>
<feature type="transmembrane region" description="Helical" evidence="9">
    <location>
        <begin position="452"/>
        <end position="473"/>
    </location>
</feature>
<feature type="transmembrane region" description="Helical" evidence="9">
    <location>
        <begin position="286"/>
        <end position="306"/>
    </location>
</feature>
<dbReference type="Proteomes" id="UP000075886">
    <property type="component" value="Unassembled WGS sequence"/>
</dbReference>
<dbReference type="FunFam" id="1.20.1250.20:FF:000218">
    <property type="entry name" value="facilitated trehalose transporter Tret1"/>
    <property type="match status" value="1"/>
</dbReference>
<evidence type="ECO:0000256" key="8">
    <source>
        <dbReference type="ARBA" id="ARBA00023180"/>
    </source>
</evidence>
<proteinExistence type="predicted"/>
<dbReference type="GO" id="GO:0022857">
    <property type="term" value="F:transmembrane transporter activity"/>
    <property type="evidence" value="ECO:0007669"/>
    <property type="project" value="InterPro"/>
</dbReference>
<keyword evidence="5 9" id="KW-0812">Transmembrane</keyword>
<keyword evidence="4" id="KW-0762">Sugar transport</keyword>
<dbReference type="GO" id="GO:0005886">
    <property type="term" value="C:plasma membrane"/>
    <property type="evidence" value="ECO:0007669"/>
    <property type="project" value="UniProtKB-SubCell"/>
</dbReference>
<dbReference type="AlphaFoldDB" id="A0A182Q758"/>
<keyword evidence="6 9" id="KW-1133">Transmembrane helix</keyword>
<keyword evidence="2" id="KW-0813">Transport</keyword>